<dbReference type="InterPro" id="IPR009057">
    <property type="entry name" value="Homeodomain-like_sf"/>
</dbReference>
<dbReference type="InterPro" id="IPR006120">
    <property type="entry name" value="Resolvase_HTH_dom"/>
</dbReference>
<evidence type="ECO:0000313" key="2">
    <source>
        <dbReference type="EMBL" id="SEJ81944.1"/>
    </source>
</evidence>
<name>A0A1H7BY42_9LACT</name>
<dbReference type="Gene3D" id="1.10.10.60">
    <property type="entry name" value="Homeodomain-like"/>
    <property type="match status" value="1"/>
</dbReference>
<evidence type="ECO:0000313" key="3">
    <source>
        <dbReference type="Proteomes" id="UP000199280"/>
    </source>
</evidence>
<dbReference type="SUPFAM" id="SSF46689">
    <property type="entry name" value="Homeodomain-like"/>
    <property type="match status" value="1"/>
</dbReference>
<feature type="domain" description="HTH IS21-type" evidence="1">
    <location>
        <begin position="6"/>
        <end position="71"/>
    </location>
</feature>
<sequence>MKKKLMLYLEIQQMKERGFSIQQIAKQLKVSRTTVYNYMEKTPEEAFEWVNSLSSRKKKLDPYKDWIVAWLQEYPHL</sequence>
<dbReference type="PROSITE" id="PS50531">
    <property type="entry name" value="HTH_IS21"/>
    <property type="match status" value="1"/>
</dbReference>
<dbReference type="RefSeq" id="WP_113649407.1">
    <property type="nucleotide sequence ID" value="NZ_FNYT01000029.1"/>
</dbReference>
<protein>
    <submittedName>
        <fullName evidence="2">Helix-turn-helix domain of resolvase</fullName>
    </submittedName>
</protein>
<gene>
    <name evidence="2" type="ORF">SAMN05216375_1291</name>
</gene>
<evidence type="ECO:0000259" key="1">
    <source>
        <dbReference type="PROSITE" id="PS50531"/>
    </source>
</evidence>
<proteinExistence type="predicted"/>
<dbReference type="EMBL" id="FNYT01000029">
    <property type="protein sequence ID" value="SEJ81944.1"/>
    <property type="molecule type" value="Genomic_DNA"/>
</dbReference>
<dbReference type="InterPro" id="IPR017894">
    <property type="entry name" value="HTH_IS21_transposase_type"/>
</dbReference>
<keyword evidence="3" id="KW-1185">Reference proteome</keyword>
<accession>A0A1H7BY42</accession>
<dbReference type="Pfam" id="PF02796">
    <property type="entry name" value="HTH_7"/>
    <property type="match status" value="1"/>
</dbReference>
<organism evidence="2 3">
    <name type="scientific">Trichococcus ilyis</name>
    <dbReference type="NCBI Taxonomy" id="640938"/>
    <lineage>
        <taxon>Bacteria</taxon>
        <taxon>Bacillati</taxon>
        <taxon>Bacillota</taxon>
        <taxon>Bacilli</taxon>
        <taxon>Lactobacillales</taxon>
        <taxon>Carnobacteriaceae</taxon>
        <taxon>Trichococcus</taxon>
    </lineage>
</organism>
<dbReference type="Proteomes" id="UP000199280">
    <property type="component" value="Unassembled WGS sequence"/>
</dbReference>
<comment type="caution">
    <text evidence="2">The sequence shown here is derived from an EMBL/GenBank/DDBJ whole genome shotgun (WGS) entry which is preliminary data.</text>
</comment>
<reference evidence="2 3" key="1">
    <citation type="submission" date="2016-10" db="EMBL/GenBank/DDBJ databases">
        <authorList>
            <person name="Varghese N."/>
            <person name="Submissions S."/>
        </authorList>
    </citation>
    <scope>NUCLEOTIDE SEQUENCE [LARGE SCALE GENOMIC DNA]</scope>
    <source>
        <strain evidence="2 3">DSM 22150</strain>
    </source>
</reference>
<feature type="non-terminal residue" evidence="2">
    <location>
        <position position="77"/>
    </location>
</feature>